<dbReference type="Pfam" id="PF02607">
    <property type="entry name" value="B12-binding_2"/>
    <property type="match status" value="1"/>
</dbReference>
<protein>
    <recommendedName>
        <fullName evidence="1">B12-binding N-terminal domain-containing protein</fullName>
    </recommendedName>
</protein>
<dbReference type="SUPFAM" id="SSF47644">
    <property type="entry name" value="Methionine synthase domain"/>
    <property type="match status" value="1"/>
</dbReference>
<accession>X0VIZ3</accession>
<dbReference type="AlphaFoldDB" id="X0VIZ3"/>
<dbReference type="EMBL" id="BARS01025070">
    <property type="protein sequence ID" value="GAG00511.1"/>
    <property type="molecule type" value="Genomic_DNA"/>
</dbReference>
<name>X0VIZ3_9ZZZZ</name>
<dbReference type="Gene3D" id="1.10.1240.10">
    <property type="entry name" value="Methionine synthase domain"/>
    <property type="match status" value="1"/>
</dbReference>
<reference evidence="2" key="1">
    <citation type="journal article" date="2014" name="Front. Microbiol.">
        <title>High frequency of phylogenetically diverse reductive dehalogenase-homologous genes in deep subseafloor sedimentary metagenomes.</title>
        <authorList>
            <person name="Kawai M."/>
            <person name="Futagami T."/>
            <person name="Toyoda A."/>
            <person name="Takaki Y."/>
            <person name="Nishi S."/>
            <person name="Hori S."/>
            <person name="Arai W."/>
            <person name="Tsubouchi T."/>
            <person name="Morono Y."/>
            <person name="Uchiyama I."/>
            <person name="Ito T."/>
            <person name="Fujiyama A."/>
            <person name="Inagaki F."/>
            <person name="Takami H."/>
        </authorList>
    </citation>
    <scope>NUCLEOTIDE SEQUENCE</scope>
    <source>
        <strain evidence="2">Expedition CK06-06</strain>
    </source>
</reference>
<dbReference type="InterPro" id="IPR003759">
    <property type="entry name" value="Cbl-bd_cap"/>
</dbReference>
<organism evidence="2">
    <name type="scientific">marine sediment metagenome</name>
    <dbReference type="NCBI Taxonomy" id="412755"/>
    <lineage>
        <taxon>unclassified sequences</taxon>
        <taxon>metagenomes</taxon>
        <taxon>ecological metagenomes</taxon>
    </lineage>
</organism>
<comment type="caution">
    <text evidence="2">The sequence shown here is derived from an EMBL/GenBank/DDBJ whole genome shotgun (WGS) entry which is preliminary data.</text>
</comment>
<evidence type="ECO:0000259" key="1">
    <source>
        <dbReference type="Pfam" id="PF02607"/>
    </source>
</evidence>
<feature type="non-terminal residue" evidence="2">
    <location>
        <position position="123"/>
    </location>
</feature>
<dbReference type="InterPro" id="IPR036594">
    <property type="entry name" value="Meth_synthase_dom"/>
</dbReference>
<feature type="domain" description="B12-binding N-terminal" evidence="1">
    <location>
        <begin position="7"/>
        <end position="77"/>
    </location>
</feature>
<evidence type="ECO:0000313" key="2">
    <source>
        <dbReference type="EMBL" id="GAG00511.1"/>
    </source>
</evidence>
<proteinExistence type="predicted"/>
<gene>
    <name evidence="2" type="ORF">S01H1_39682</name>
</gene>
<sequence length="123" mass="13826">MAEPLLTRYMQPLLAGRRAECFDLIADAISTGHQAEELAFDVVWPAMAQVGRLFQDNRIDAAIDNMACRISRTVTDQLQAYLPKQTLTGKRIIISCADDQREEISGQMLADLCQSDGWDVYFI</sequence>